<dbReference type="AlphaFoldDB" id="A0A0E9QR68"/>
<organism evidence="1">
    <name type="scientific">Anguilla anguilla</name>
    <name type="common">European freshwater eel</name>
    <name type="synonym">Muraena anguilla</name>
    <dbReference type="NCBI Taxonomy" id="7936"/>
    <lineage>
        <taxon>Eukaryota</taxon>
        <taxon>Metazoa</taxon>
        <taxon>Chordata</taxon>
        <taxon>Craniata</taxon>
        <taxon>Vertebrata</taxon>
        <taxon>Euteleostomi</taxon>
        <taxon>Actinopterygii</taxon>
        <taxon>Neopterygii</taxon>
        <taxon>Teleostei</taxon>
        <taxon>Anguilliformes</taxon>
        <taxon>Anguillidae</taxon>
        <taxon>Anguilla</taxon>
    </lineage>
</organism>
<dbReference type="EMBL" id="GBXM01089959">
    <property type="protein sequence ID" value="JAH18618.1"/>
    <property type="molecule type" value="Transcribed_RNA"/>
</dbReference>
<proteinExistence type="predicted"/>
<name>A0A0E9QR68_ANGAN</name>
<reference evidence="1" key="2">
    <citation type="journal article" date="2015" name="Fish Shellfish Immunol.">
        <title>Early steps in the European eel (Anguilla anguilla)-Vibrio vulnificus interaction in the gills: Role of the RtxA13 toxin.</title>
        <authorList>
            <person name="Callol A."/>
            <person name="Pajuelo D."/>
            <person name="Ebbesson L."/>
            <person name="Teles M."/>
            <person name="MacKenzie S."/>
            <person name="Amaro C."/>
        </authorList>
    </citation>
    <scope>NUCLEOTIDE SEQUENCE</scope>
</reference>
<evidence type="ECO:0000313" key="1">
    <source>
        <dbReference type="EMBL" id="JAH18618.1"/>
    </source>
</evidence>
<accession>A0A0E9QR68</accession>
<protein>
    <submittedName>
        <fullName evidence="1">Uncharacterized protein</fullName>
    </submittedName>
</protein>
<reference evidence="1" key="1">
    <citation type="submission" date="2014-11" db="EMBL/GenBank/DDBJ databases">
        <authorList>
            <person name="Amaro Gonzalez C."/>
        </authorList>
    </citation>
    <scope>NUCLEOTIDE SEQUENCE</scope>
</reference>
<sequence length="44" mass="5308">MEAGAFFKLIFSPLEFSFYFSPYPREAIDWIFKLFFCNLFNISI</sequence>